<sequence>MSSATHSEAPRSPSSASLPSTTELLTDQMKRSFNLETQRRLRSRHVSALDDWTESDTTRVMQDQLCHLKRRCAKLERKLQEKELMIQSLQEQQQLQFPLLVHETMRNLNLMAFDESERQRTANDRPLSHSVMSVMAHSRQDIDVCIHEYEQQIAKLYEENRSEKLKNEMLSECLRDQKHAKSKFMKACRQAKQELQAVKDSGLSQMLVDIEARCSALEKKKDDMADELLVEMTLRKKSESEKVVLANHLEELRCQSTKWEGIVARKSEMLQQARDQICEQQLMIENLTTDLKLADRNTARPSDHFHDCDNAEIEIRQLKHFIKTEQVALHEAKQRLGRSTAENDMHGQGQRAFDDRFDSSEEHVAPCAAQNTFDRVLIQIQHLQCKLRSLRDLLKQYDETNFIDVNALDEENWFREDCAQSSARSCVEYATHLSKSVVESAHYLLELQQIVEDVGARLMGESCALQ</sequence>
<evidence type="ECO:0000313" key="2">
    <source>
        <dbReference type="EMBL" id="CAK7933605.1"/>
    </source>
</evidence>
<dbReference type="Proteomes" id="UP001162060">
    <property type="component" value="Unassembled WGS sequence"/>
</dbReference>
<protein>
    <submittedName>
        <fullName evidence="2">Uncharacterized protein</fullName>
    </submittedName>
</protein>
<reference evidence="2" key="1">
    <citation type="submission" date="2024-01" db="EMBL/GenBank/DDBJ databases">
        <authorList>
            <person name="Webb A."/>
        </authorList>
    </citation>
    <scope>NUCLEOTIDE SEQUENCE</scope>
    <source>
        <strain evidence="2">Pm1</strain>
    </source>
</reference>
<dbReference type="AlphaFoldDB" id="A0AAV1UGU7"/>
<feature type="region of interest" description="Disordered" evidence="1">
    <location>
        <begin position="1"/>
        <end position="23"/>
    </location>
</feature>
<evidence type="ECO:0000256" key="1">
    <source>
        <dbReference type="SAM" id="MobiDB-lite"/>
    </source>
</evidence>
<accession>A0AAV1UGU7</accession>
<gene>
    <name evidence="2" type="ORF">PM001_LOCUS18755</name>
</gene>
<organism evidence="2 3">
    <name type="scientific">Peronospora matthiolae</name>
    <dbReference type="NCBI Taxonomy" id="2874970"/>
    <lineage>
        <taxon>Eukaryota</taxon>
        <taxon>Sar</taxon>
        <taxon>Stramenopiles</taxon>
        <taxon>Oomycota</taxon>
        <taxon>Peronosporomycetes</taxon>
        <taxon>Peronosporales</taxon>
        <taxon>Peronosporaceae</taxon>
        <taxon>Peronospora</taxon>
    </lineage>
</organism>
<evidence type="ECO:0000313" key="3">
    <source>
        <dbReference type="Proteomes" id="UP001162060"/>
    </source>
</evidence>
<proteinExistence type="predicted"/>
<dbReference type="EMBL" id="CAKLBY020000195">
    <property type="protein sequence ID" value="CAK7933605.1"/>
    <property type="molecule type" value="Genomic_DNA"/>
</dbReference>
<name>A0AAV1UGU7_9STRA</name>
<feature type="compositionally biased region" description="Low complexity" evidence="1">
    <location>
        <begin position="10"/>
        <end position="23"/>
    </location>
</feature>
<comment type="caution">
    <text evidence="2">The sequence shown here is derived from an EMBL/GenBank/DDBJ whole genome shotgun (WGS) entry which is preliminary data.</text>
</comment>